<dbReference type="CDD" id="cd00121">
    <property type="entry name" value="MATH"/>
    <property type="match status" value="2"/>
</dbReference>
<evidence type="ECO:0000259" key="1">
    <source>
        <dbReference type="PROSITE" id="PS50144"/>
    </source>
</evidence>
<dbReference type="EMBL" id="SDAM02000043">
    <property type="protein sequence ID" value="KAH6834981.1"/>
    <property type="molecule type" value="Genomic_DNA"/>
</dbReference>
<dbReference type="SUPFAM" id="SSF49599">
    <property type="entry name" value="TRAF domain-like"/>
    <property type="match status" value="2"/>
</dbReference>
<reference evidence="2 3" key="1">
    <citation type="journal article" date="2021" name="Nat. Commun.">
        <title>Incipient diploidization of the medicinal plant Perilla within 10,000 years.</title>
        <authorList>
            <person name="Zhang Y."/>
            <person name="Shen Q."/>
            <person name="Leng L."/>
            <person name="Zhang D."/>
            <person name="Chen S."/>
            <person name="Shi Y."/>
            <person name="Ning Z."/>
            <person name="Chen S."/>
        </authorList>
    </citation>
    <scope>NUCLEOTIDE SEQUENCE [LARGE SCALE GENOMIC DNA]</scope>
    <source>
        <strain evidence="3">cv. PC099</strain>
    </source>
</reference>
<dbReference type="Gene3D" id="2.60.210.10">
    <property type="entry name" value="Apoptosis, Tumor Necrosis Factor Receptor Associated Protein 2, Chain A"/>
    <property type="match status" value="2"/>
</dbReference>
<organism evidence="2 3">
    <name type="scientific">Perilla frutescens var. hirtella</name>
    <name type="common">Perilla citriodora</name>
    <name type="synonym">Perilla setoyensis</name>
    <dbReference type="NCBI Taxonomy" id="608512"/>
    <lineage>
        <taxon>Eukaryota</taxon>
        <taxon>Viridiplantae</taxon>
        <taxon>Streptophyta</taxon>
        <taxon>Embryophyta</taxon>
        <taxon>Tracheophyta</taxon>
        <taxon>Spermatophyta</taxon>
        <taxon>Magnoliopsida</taxon>
        <taxon>eudicotyledons</taxon>
        <taxon>Gunneridae</taxon>
        <taxon>Pentapetalae</taxon>
        <taxon>asterids</taxon>
        <taxon>lamiids</taxon>
        <taxon>Lamiales</taxon>
        <taxon>Lamiaceae</taxon>
        <taxon>Nepetoideae</taxon>
        <taxon>Elsholtzieae</taxon>
        <taxon>Perilla</taxon>
    </lineage>
</organism>
<dbReference type="Pfam" id="PF22486">
    <property type="entry name" value="MATH_2"/>
    <property type="match status" value="2"/>
</dbReference>
<dbReference type="PROSITE" id="PS50144">
    <property type="entry name" value="MATH"/>
    <property type="match status" value="1"/>
</dbReference>
<dbReference type="SMART" id="SM00061">
    <property type="entry name" value="MATH"/>
    <property type="match status" value="2"/>
</dbReference>
<dbReference type="InterPro" id="IPR008974">
    <property type="entry name" value="TRAF-like"/>
</dbReference>
<feature type="domain" description="MATH" evidence="1">
    <location>
        <begin position="21"/>
        <end position="275"/>
    </location>
</feature>
<protein>
    <recommendedName>
        <fullName evidence="1">MATH domain-containing protein</fullName>
    </recommendedName>
</protein>
<gene>
    <name evidence="2" type="ORF">C2S53_019501</name>
</gene>
<comment type="caution">
    <text evidence="2">The sequence shown here is derived from an EMBL/GenBank/DDBJ whole genome shotgun (WGS) entry which is preliminary data.</text>
</comment>
<sequence length="292" mass="33364">MAEMFPVDNEEFSMEISDAPPADLLIKIQRFSKLWMHGVEKHESSSFLAGNYKWKLIIYPNGRECKNDGDHISVYLSVADTDSLPAGWEISANLSIFLHNQISDNYFCFRGKARRFDAKNLKWGFSMSKRMLTEASNGFLVDDKCSFGAEVFLRQTHAIIECLSLLDWKISDFLQTKRKMKLYPNGNKSAKGKCVSIFLECAELKSCVLQQKVKAHLIIRIKNKLPQHHVAKSSSHWFTSRESDWGFTHFIRIADMCDPSKGFIINDCCFLETQISVLDVVYAPKQVKGLAD</sequence>
<dbReference type="PANTHER" id="PTHR46162">
    <property type="entry name" value="TRAF-LIKE FAMILY PROTEIN"/>
    <property type="match status" value="1"/>
</dbReference>
<accession>A0AAD4JK71</accession>
<name>A0AAD4JK71_PERFH</name>
<keyword evidence="3" id="KW-1185">Reference proteome</keyword>
<evidence type="ECO:0000313" key="2">
    <source>
        <dbReference type="EMBL" id="KAH6834981.1"/>
    </source>
</evidence>
<dbReference type="InterPro" id="IPR002083">
    <property type="entry name" value="MATH/TRAF_dom"/>
</dbReference>
<evidence type="ECO:0000313" key="3">
    <source>
        <dbReference type="Proteomes" id="UP001190926"/>
    </source>
</evidence>
<dbReference type="Proteomes" id="UP001190926">
    <property type="component" value="Unassembled WGS sequence"/>
</dbReference>
<dbReference type="AlphaFoldDB" id="A0AAD4JK71"/>
<dbReference type="PANTHER" id="PTHR46162:SF20">
    <property type="entry name" value="UBIQUITIN CARBOXYL-TERMINAL HYDROLASE 7-LIKE ISOFORM X1"/>
    <property type="match status" value="1"/>
</dbReference>
<proteinExistence type="predicted"/>